<feature type="region of interest" description="Disordered" evidence="1">
    <location>
        <begin position="419"/>
        <end position="539"/>
    </location>
</feature>
<comment type="caution">
    <text evidence="2">The sequence shown here is derived from an EMBL/GenBank/DDBJ whole genome shotgun (WGS) entry which is preliminary data.</text>
</comment>
<gene>
    <name evidence="2" type="ORF">PR048_015042</name>
</gene>
<accession>A0ABQ9HFV1</accession>
<reference evidence="2 3" key="1">
    <citation type="submission" date="2023-02" db="EMBL/GenBank/DDBJ databases">
        <title>LHISI_Scaffold_Assembly.</title>
        <authorList>
            <person name="Stuart O.P."/>
            <person name="Cleave R."/>
            <person name="Magrath M.J.L."/>
            <person name="Mikheyev A.S."/>
        </authorList>
    </citation>
    <scope>NUCLEOTIDE SEQUENCE [LARGE SCALE GENOMIC DNA]</scope>
    <source>
        <strain evidence="2">Daus_M_001</strain>
        <tissue evidence="2">Leg muscle</tissue>
    </source>
</reference>
<feature type="compositionally biased region" description="Basic residues" evidence="1">
    <location>
        <begin position="528"/>
        <end position="539"/>
    </location>
</feature>
<protein>
    <submittedName>
        <fullName evidence="2">Uncharacterized protein</fullName>
    </submittedName>
</protein>
<dbReference type="Proteomes" id="UP001159363">
    <property type="component" value="Chromosome 4"/>
</dbReference>
<sequence>MIAAEYSETDTVIDDYSLTADKNRAECYGDFSNAMRKAGQPDGQTDCSRAAWARSTRWTSLDSDVTPASSARGGDTPTLNAEIDRQMDAPRFVEAIHFTFADRRTDSSNCVKIANCGPRYLGVPNIEVWRVDEGEARRVWSSAGMKRRGGGGHRENPPTSDIVRHNSHMRKSGSDPTGNRTRKMHDDVLREYIMFPTTCKWTLHRIYEDSMTNKQLKLQTDNKITELLDTNKGWYWGGGGRKRRGGKPKLQILVQQQNKMGAGETKVGALHECVCVCARERVLAAAFCNLYTAAGNQSYLGQRFVLEPRGTTAGAALRQQSVNRRTWRSLSGKLGTVARALPALQSPNFWARRRARRQPTDIREEAIAGVARTDCPPYEVRSTRMARNWRATGEDWDGAHAWALFWTLRSPVHSAAEQRIKPGRQKLQQRIPKEEPTAISRSISRQSGTTMFKQRNDIGHCETGPDTCPHPTSSQGRSQHGRVCVRPPPSDDQLDTASGINNKDTGEGEAKRVWSSTGMQEGTINGRSPKKTRRAAKIW</sequence>
<feature type="compositionally biased region" description="Polar residues" evidence="1">
    <location>
        <begin position="439"/>
        <end position="453"/>
    </location>
</feature>
<keyword evidence="3" id="KW-1185">Reference proteome</keyword>
<organism evidence="2 3">
    <name type="scientific">Dryococelus australis</name>
    <dbReference type="NCBI Taxonomy" id="614101"/>
    <lineage>
        <taxon>Eukaryota</taxon>
        <taxon>Metazoa</taxon>
        <taxon>Ecdysozoa</taxon>
        <taxon>Arthropoda</taxon>
        <taxon>Hexapoda</taxon>
        <taxon>Insecta</taxon>
        <taxon>Pterygota</taxon>
        <taxon>Neoptera</taxon>
        <taxon>Polyneoptera</taxon>
        <taxon>Phasmatodea</taxon>
        <taxon>Verophasmatodea</taxon>
        <taxon>Anareolatae</taxon>
        <taxon>Phasmatidae</taxon>
        <taxon>Eurycanthinae</taxon>
        <taxon>Dryococelus</taxon>
    </lineage>
</organism>
<feature type="compositionally biased region" description="Polar residues" evidence="1">
    <location>
        <begin position="514"/>
        <end position="526"/>
    </location>
</feature>
<evidence type="ECO:0000313" key="3">
    <source>
        <dbReference type="Proteomes" id="UP001159363"/>
    </source>
</evidence>
<evidence type="ECO:0000256" key="1">
    <source>
        <dbReference type="SAM" id="MobiDB-lite"/>
    </source>
</evidence>
<name>A0ABQ9HFV1_9NEOP</name>
<feature type="region of interest" description="Disordered" evidence="1">
    <location>
        <begin position="143"/>
        <end position="182"/>
    </location>
</feature>
<evidence type="ECO:0000313" key="2">
    <source>
        <dbReference type="EMBL" id="KAJ8883202.1"/>
    </source>
</evidence>
<dbReference type="EMBL" id="JARBHB010000005">
    <property type="protein sequence ID" value="KAJ8883202.1"/>
    <property type="molecule type" value="Genomic_DNA"/>
</dbReference>
<proteinExistence type="predicted"/>